<proteinExistence type="inferred from homology"/>
<dbReference type="InterPro" id="IPR013826">
    <property type="entry name" value="Topo_IA_cen_sub3"/>
</dbReference>
<name>A0ABS2NL34_9FIRM</name>
<evidence type="ECO:0000256" key="8">
    <source>
        <dbReference type="ARBA" id="ARBA00023125"/>
    </source>
</evidence>
<dbReference type="EC" id="5.6.2.1" evidence="10"/>
<evidence type="ECO:0000256" key="10">
    <source>
        <dbReference type="HAMAP-Rule" id="MF_00952"/>
    </source>
</evidence>
<dbReference type="SUPFAM" id="SSF57783">
    <property type="entry name" value="Zinc beta-ribbon"/>
    <property type="match status" value="1"/>
</dbReference>
<comment type="function">
    <text evidence="10">Releases the supercoiling and torsional tension of DNA, which is introduced during the DNA replication and transcription, by transiently cleaving and rejoining one strand of the DNA duplex. Introduces a single-strand break via transesterification at a target site in duplex DNA. The scissile phosphodiester is attacked by the catalytic tyrosine of the enzyme, resulting in the formation of a DNA-(5'-phosphotyrosyl)-enzyme intermediate and the expulsion of a 3'-OH DNA strand. The free DNA strand then undergoes passage around the unbroken strand, thus removing DNA supercoils. Finally, in the religation step, the DNA 3'-OH attacks the covalent intermediate to expel the active-site tyrosine and restore the DNA phosphodiester backbone.</text>
</comment>
<evidence type="ECO:0000256" key="3">
    <source>
        <dbReference type="ARBA" id="ARBA00022723"/>
    </source>
</evidence>
<reference evidence="14 15" key="1">
    <citation type="submission" date="2021-01" db="EMBL/GenBank/DDBJ databases">
        <title>Genomic Encyclopedia of Type Strains, Phase IV (KMG-IV): sequencing the most valuable type-strain genomes for metagenomic binning, comparative biology and taxonomic classification.</title>
        <authorList>
            <person name="Goeker M."/>
        </authorList>
    </citation>
    <scope>NUCLEOTIDE SEQUENCE [LARGE SCALE GENOMIC DNA]</scope>
    <source>
        <strain evidence="14 15">DSM 25890</strain>
    </source>
</reference>
<feature type="domain" description="Toprim" evidence="12">
    <location>
        <begin position="3"/>
        <end position="113"/>
    </location>
</feature>
<dbReference type="Proteomes" id="UP001314796">
    <property type="component" value="Unassembled WGS sequence"/>
</dbReference>
<gene>
    <name evidence="10" type="primary">topA</name>
    <name evidence="14" type="ORF">JOC73_000157</name>
</gene>
<keyword evidence="9 10" id="KW-0413">Isomerase</keyword>
<dbReference type="NCBIfam" id="TIGR01051">
    <property type="entry name" value="topA_bact"/>
    <property type="match status" value="1"/>
</dbReference>
<evidence type="ECO:0000256" key="7">
    <source>
        <dbReference type="ARBA" id="ARBA00023029"/>
    </source>
</evidence>
<dbReference type="InterPro" id="IPR013825">
    <property type="entry name" value="Topo_IA_cen_sub2"/>
</dbReference>
<feature type="domain" description="Topo IA-type catalytic" evidence="13">
    <location>
        <begin position="129"/>
        <end position="560"/>
    </location>
</feature>
<dbReference type="Pfam" id="PF01751">
    <property type="entry name" value="Toprim"/>
    <property type="match status" value="1"/>
</dbReference>
<sequence length="696" mass="79331">MAKSLVIVESPAKAKTIKKFLGAHYVVKASVGHIIDLPKSKLGVDIEDNFNPNYITIRGKGPVLKEIRQEAKKAKKVLLATDPDREGEAISWHLANALNIPEDTPCRIEFNEITKNAIKNAIKKPRAINKNLVDAQQARRVLDRLVGYKISPLLWRNIRKGLSAGRVQSVATKIIKDREEEINEFQPVEYWSLMLEVANKKKEKFEAKFHSDHQGNKDLNNQDEVELILSRIKDKDLLISSVKKSEKKRNPYLPFITSTLQQEASNRLGFSTKKTMSIAQQLYEGIDIGKEGTVGLITYMRTDSTRISEEAKENAKNLILENFGEKYLGKEGTTKKKESKKDKKDIQDAHEAIRPTYVDKDPDSIKNSLSRDQYKLYKLIWERFISSQMAPAIFDTLSIELEVEKINFKSSGSRLKFDGFLKIYSYASVSEDVNLPLLEEGEKISIINPVPKQHFTQPPPRFTEASLVKTMEELGIGRPSTYSPTISTILSRGYVEKEGKNLKPTELGIIVTEILENYFGDVLDVNFTAGLEKQLDEVEEGGEDWRQLIKEFYDSFGKMLEIAEKDMEEIDLVEESDEDCKVCGAKMLIKHGRYGKFLACSNYPECTHTEPIVNKLGIKCPDCEDGEIIERRSKKGRLFYGCSSFPKCRFVSWNRPINRKCPQCESILIYKKSKKGDKIVCSHKECKFEENVENEN</sequence>
<evidence type="ECO:0000259" key="13">
    <source>
        <dbReference type="PROSITE" id="PS52039"/>
    </source>
</evidence>
<dbReference type="Pfam" id="PF01396">
    <property type="entry name" value="Zn_ribbon_Top1"/>
    <property type="match status" value="3"/>
</dbReference>
<feature type="site" description="Interaction with DNA" evidence="10">
    <location>
        <position position="148"/>
    </location>
</feature>
<dbReference type="SMART" id="SM00493">
    <property type="entry name" value="TOPRIM"/>
    <property type="match status" value="1"/>
</dbReference>
<dbReference type="HAMAP" id="MF_00952">
    <property type="entry name" value="Topoisom_1_prok"/>
    <property type="match status" value="1"/>
</dbReference>
<dbReference type="InterPro" id="IPR023405">
    <property type="entry name" value="Topo_IA_core_domain"/>
</dbReference>
<evidence type="ECO:0000313" key="15">
    <source>
        <dbReference type="Proteomes" id="UP001314796"/>
    </source>
</evidence>
<feature type="site" description="Interaction with DNA" evidence="10">
    <location>
        <position position="143"/>
    </location>
</feature>
<dbReference type="InterPro" id="IPR003602">
    <property type="entry name" value="Topo_IA_DNA-bd_dom"/>
</dbReference>
<keyword evidence="8 10" id="KW-0238">DNA-binding</keyword>
<comment type="subunit">
    <text evidence="10">Monomer.</text>
</comment>
<dbReference type="RefSeq" id="WP_204399934.1">
    <property type="nucleotide sequence ID" value="NZ_JAFBEE010000001.1"/>
</dbReference>
<dbReference type="Pfam" id="PF01131">
    <property type="entry name" value="Topoisom_bac"/>
    <property type="match status" value="1"/>
</dbReference>
<dbReference type="InterPro" id="IPR013497">
    <property type="entry name" value="Topo_IA_cen"/>
</dbReference>
<dbReference type="Gene3D" id="3.40.50.140">
    <property type="match status" value="1"/>
</dbReference>
<feature type="site" description="Interaction with DNA" evidence="10">
    <location>
        <position position="140"/>
    </location>
</feature>
<feature type="site" description="Interaction with DNA" evidence="10">
    <location>
        <position position="492"/>
    </location>
</feature>
<keyword evidence="4" id="KW-0863">Zinc-finger</keyword>
<feature type="region of interest" description="Disordered" evidence="11">
    <location>
        <begin position="331"/>
        <end position="359"/>
    </location>
</feature>
<keyword evidence="15" id="KW-1185">Reference proteome</keyword>
<keyword evidence="5" id="KW-0862">Zinc</keyword>
<dbReference type="InterPro" id="IPR023406">
    <property type="entry name" value="Topo_IA_AS"/>
</dbReference>
<dbReference type="CDD" id="cd00186">
    <property type="entry name" value="TOP1Ac"/>
    <property type="match status" value="1"/>
</dbReference>
<evidence type="ECO:0000256" key="5">
    <source>
        <dbReference type="ARBA" id="ARBA00022833"/>
    </source>
</evidence>
<dbReference type="InterPro" id="IPR028612">
    <property type="entry name" value="Topoisom_1_IA"/>
</dbReference>
<protein>
    <recommendedName>
        <fullName evidence="10">DNA topoisomerase 1</fullName>
        <ecNumber evidence="10">5.6.2.1</ecNumber>
    </recommendedName>
    <alternativeName>
        <fullName evidence="10">DNA topoisomerase I</fullName>
    </alternativeName>
</protein>
<feature type="site" description="Interaction with DNA" evidence="10">
    <location>
        <position position="301"/>
    </location>
</feature>
<keyword evidence="3" id="KW-0479">Metal-binding</keyword>
<accession>A0ABS2NL34</accession>
<evidence type="ECO:0000259" key="12">
    <source>
        <dbReference type="PROSITE" id="PS50880"/>
    </source>
</evidence>
<feature type="site" description="Interaction with DNA" evidence="10">
    <location>
        <position position="33"/>
    </location>
</feature>
<dbReference type="Gene3D" id="3.30.65.10">
    <property type="entry name" value="Bacterial Topoisomerase I, domain 1"/>
    <property type="match status" value="2"/>
</dbReference>
<feature type="region of interest" description="Interaction with DNA" evidence="10">
    <location>
        <begin position="163"/>
        <end position="168"/>
    </location>
</feature>
<evidence type="ECO:0000256" key="11">
    <source>
        <dbReference type="SAM" id="MobiDB-lite"/>
    </source>
</evidence>
<evidence type="ECO:0000313" key="14">
    <source>
        <dbReference type="EMBL" id="MBM7613649.1"/>
    </source>
</evidence>
<dbReference type="PROSITE" id="PS52039">
    <property type="entry name" value="TOPO_IA_2"/>
    <property type="match status" value="1"/>
</dbReference>
<comment type="catalytic activity">
    <reaction evidence="1 10">
        <text>ATP-independent breakage of single-stranded DNA, followed by passage and rejoining.</text>
        <dbReference type="EC" id="5.6.2.1"/>
    </reaction>
</comment>
<feature type="active site" description="O-(5'-phospho-DNA)-tyrosine intermediate" evidence="10">
    <location>
        <position position="299"/>
    </location>
</feature>
<feature type="site" description="Interaction with DNA" evidence="10">
    <location>
        <position position="139"/>
    </location>
</feature>
<dbReference type="PANTHER" id="PTHR42785:SF1">
    <property type="entry name" value="DNA TOPOISOMERASE"/>
    <property type="match status" value="1"/>
</dbReference>
<dbReference type="GO" id="GO:0003917">
    <property type="term" value="F:DNA topoisomerase type I (single strand cut, ATP-independent) activity"/>
    <property type="evidence" value="ECO:0007669"/>
    <property type="project" value="UniProtKB-EC"/>
</dbReference>
<keyword evidence="6" id="KW-0460">Magnesium</keyword>
<evidence type="ECO:0000256" key="6">
    <source>
        <dbReference type="ARBA" id="ARBA00022842"/>
    </source>
</evidence>
<dbReference type="PRINTS" id="PR00417">
    <property type="entry name" value="PRTPISMRASEI"/>
</dbReference>
<dbReference type="InterPro" id="IPR006171">
    <property type="entry name" value="TOPRIM_dom"/>
</dbReference>
<evidence type="ECO:0000256" key="1">
    <source>
        <dbReference type="ARBA" id="ARBA00000213"/>
    </source>
</evidence>
<comment type="caution">
    <text evidence="14">The sequence shown here is derived from an EMBL/GenBank/DDBJ whole genome shotgun (WGS) entry which is preliminary data.</text>
</comment>
<keyword evidence="7 10" id="KW-0799">Topoisomerase</keyword>
<dbReference type="Gene3D" id="2.70.20.10">
    <property type="entry name" value="Topoisomerase I, domain 3"/>
    <property type="match status" value="1"/>
</dbReference>
<dbReference type="EMBL" id="JAFBEE010000001">
    <property type="protein sequence ID" value="MBM7613649.1"/>
    <property type="molecule type" value="Genomic_DNA"/>
</dbReference>
<dbReference type="InterPro" id="IPR003601">
    <property type="entry name" value="Topo_IA_2"/>
</dbReference>
<dbReference type="PROSITE" id="PS00396">
    <property type="entry name" value="TOPO_IA_1"/>
    <property type="match status" value="1"/>
</dbReference>
<dbReference type="PROSITE" id="PS50880">
    <property type="entry name" value="TOPRIM"/>
    <property type="match status" value="1"/>
</dbReference>
<dbReference type="SMART" id="SM00437">
    <property type="entry name" value="TOP1Ac"/>
    <property type="match status" value="1"/>
</dbReference>
<dbReference type="Gene3D" id="1.10.460.10">
    <property type="entry name" value="Topoisomerase I, domain 2"/>
    <property type="match status" value="1"/>
</dbReference>
<dbReference type="SUPFAM" id="SSF56712">
    <property type="entry name" value="Prokaryotic type I DNA topoisomerase"/>
    <property type="match status" value="1"/>
</dbReference>
<dbReference type="Gene3D" id="1.10.290.10">
    <property type="entry name" value="Topoisomerase I, domain 4"/>
    <property type="match status" value="1"/>
</dbReference>
<comment type="similarity">
    <text evidence="2 10">Belongs to the type IA topoisomerase family.</text>
</comment>
<dbReference type="SMART" id="SM00436">
    <property type="entry name" value="TOP1Bc"/>
    <property type="match status" value="1"/>
</dbReference>
<dbReference type="InterPro" id="IPR034149">
    <property type="entry name" value="TOPRIM_TopoI"/>
</dbReference>
<organism evidence="14 15">
    <name type="scientific">Alkaliphilus hydrothermalis</name>
    <dbReference type="NCBI Taxonomy" id="1482730"/>
    <lineage>
        <taxon>Bacteria</taxon>
        <taxon>Bacillati</taxon>
        <taxon>Bacillota</taxon>
        <taxon>Clostridia</taxon>
        <taxon>Peptostreptococcales</taxon>
        <taxon>Natronincolaceae</taxon>
        <taxon>Alkaliphilus</taxon>
    </lineage>
</organism>
<dbReference type="InterPro" id="IPR013498">
    <property type="entry name" value="Topo_IA_Znf"/>
</dbReference>
<dbReference type="InterPro" id="IPR005733">
    <property type="entry name" value="TopoI_bac-type"/>
</dbReference>
<feature type="site" description="Interaction with DNA" evidence="10">
    <location>
        <position position="155"/>
    </location>
</feature>
<dbReference type="InterPro" id="IPR000380">
    <property type="entry name" value="Topo_IA"/>
</dbReference>
<evidence type="ECO:0000256" key="2">
    <source>
        <dbReference type="ARBA" id="ARBA00009446"/>
    </source>
</evidence>
<dbReference type="PANTHER" id="PTHR42785">
    <property type="entry name" value="DNA TOPOISOMERASE, TYPE IA, CORE"/>
    <property type="match status" value="1"/>
</dbReference>
<dbReference type="InterPro" id="IPR013824">
    <property type="entry name" value="Topo_IA_cen_sub1"/>
</dbReference>
<dbReference type="CDD" id="cd03363">
    <property type="entry name" value="TOPRIM_TopoIA_TopoI"/>
    <property type="match status" value="1"/>
</dbReference>
<evidence type="ECO:0000256" key="4">
    <source>
        <dbReference type="ARBA" id="ARBA00022771"/>
    </source>
</evidence>
<evidence type="ECO:0000256" key="9">
    <source>
        <dbReference type="ARBA" id="ARBA00023235"/>
    </source>
</evidence>